<dbReference type="AlphaFoldDB" id="A0A8H5M796"/>
<dbReference type="InterPro" id="IPR036041">
    <property type="entry name" value="Ribosome-inact_prot_sf"/>
</dbReference>
<dbReference type="InterPro" id="IPR001574">
    <property type="entry name" value="Ribosome_inactivat_prot"/>
</dbReference>
<proteinExistence type="predicted"/>
<evidence type="ECO:0000256" key="1">
    <source>
        <dbReference type="SAM" id="MobiDB-lite"/>
    </source>
</evidence>
<evidence type="ECO:0000313" key="3">
    <source>
        <dbReference type="Proteomes" id="UP000518752"/>
    </source>
</evidence>
<dbReference type="SUPFAM" id="SSF56371">
    <property type="entry name" value="Ribosome inactivating proteins (RIP)"/>
    <property type="match status" value="1"/>
</dbReference>
<organism evidence="2 3">
    <name type="scientific">Collybiopsis confluens</name>
    <dbReference type="NCBI Taxonomy" id="2823264"/>
    <lineage>
        <taxon>Eukaryota</taxon>
        <taxon>Fungi</taxon>
        <taxon>Dikarya</taxon>
        <taxon>Basidiomycota</taxon>
        <taxon>Agaricomycotina</taxon>
        <taxon>Agaricomycetes</taxon>
        <taxon>Agaricomycetidae</taxon>
        <taxon>Agaricales</taxon>
        <taxon>Marasmiineae</taxon>
        <taxon>Omphalotaceae</taxon>
        <taxon>Collybiopsis</taxon>
    </lineage>
</organism>
<dbReference type="EMBL" id="JAACJN010000046">
    <property type="protein sequence ID" value="KAF5383885.1"/>
    <property type="molecule type" value="Genomic_DNA"/>
</dbReference>
<dbReference type="GO" id="GO:0017148">
    <property type="term" value="P:negative regulation of translation"/>
    <property type="evidence" value="ECO:0007669"/>
    <property type="project" value="InterPro"/>
</dbReference>
<feature type="region of interest" description="Disordered" evidence="1">
    <location>
        <begin position="214"/>
        <end position="242"/>
    </location>
</feature>
<dbReference type="GO" id="GO:0030598">
    <property type="term" value="F:rRNA N-glycosylase activity"/>
    <property type="evidence" value="ECO:0007669"/>
    <property type="project" value="InterPro"/>
</dbReference>
<reference evidence="2 3" key="1">
    <citation type="journal article" date="2020" name="ISME J.">
        <title>Uncovering the hidden diversity of litter-decomposition mechanisms in mushroom-forming fungi.</title>
        <authorList>
            <person name="Floudas D."/>
            <person name="Bentzer J."/>
            <person name="Ahren D."/>
            <person name="Johansson T."/>
            <person name="Persson P."/>
            <person name="Tunlid A."/>
        </authorList>
    </citation>
    <scope>NUCLEOTIDE SEQUENCE [LARGE SCALE GENOMIC DNA]</scope>
    <source>
        <strain evidence="2 3">CBS 406.79</strain>
    </source>
</reference>
<gene>
    <name evidence="2" type="ORF">D9757_007414</name>
</gene>
<name>A0A8H5M796_9AGAR</name>
<feature type="compositionally biased region" description="Basic and acidic residues" evidence="1">
    <location>
        <begin position="217"/>
        <end position="229"/>
    </location>
</feature>
<dbReference type="OrthoDB" id="333239at2759"/>
<keyword evidence="3" id="KW-1185">Reference proteome</keyword>
<dbReference type="Gene3D" id="3.40.420.10">
    <property type="entry name" value="Ricin (A subunit), domain 1"/>
    <property type="match status" value="1"/>
</dbReference>
<dbReference type="InterPro" id="IPR016138">
    <property type="entry name" value="Ribosome_inactivat_prot_sub1"/>
</dbReference>
<accession>A0A8H5M796</accession>
<sequence length="266" mass="29213">MRNENLVAALEVPVGLVNLGNTHHMTSNVHALRVIPELHPHLRLRQRSPLSREHSQFPLQISTHVYVVIVPAASIYQLAKRRTQEDGTRSSCYSPPQLSRKNTQSRILPFSSNYQRLLPYAKIAHSEVQVGAEAMTQAIKSLALADTASASVARGVLGLVTMIGIGMSRGPDRLVRSDAAGHEEDWGGGGRRLGPNAQVFRKLLASMRRVGKVGKVGGDRRVPGPERPARSGTASHGEMRRGRLGAAGPERLCSFEHCWPWDRRHS</sequence>
<protein>
    <submittedName>
        <fullName evidence="2">Uncharacterized protein</fullName>
    </submittedName>
</protein>
<comment type="caution">
    <text evidence="2">The sequence shown here is derived from an EMBL/GenBank/DDBJ whole genome shotgun (WGS) entry which is preliminary data.</text>
</comment>
<dbReference type="Proteomes" id="UP000518752">
    <property type="component" value="Unassembled WGS sequence"/>
</dbReference>
<dbReference type="Pfam" id="PF00161">
    <property type="entry name" value="RIP"/>
    <property type="match status" value="1"/>
</dbReference>
<evidence type="ECO:0000313" key="2">
    <source>
        <dbReference type="EMBL" id="KAF5383885.1"/>
    </source>
</evidence>